<sequence length="304" mass="33520">MRDFQVVAVCCIVSIFALFFLYPPKESGLETVALELKKLKQELLALDVFCEVSSRRDIRVLRETASKLDSPGAHASDQLSLYSSTAGLAGGALVLAGSIPTPFSPALLYLGGYITTAAFVGHVGNVLIAEEPYDFYEVRNVLENVAEFYEVMHSLENAYSALLKLEPEAILRGKNGRTLSEAELHNILFKIERLSNTKRDMEKKREITMSDANKFAEFMYDLLDYVHNAQGEDSAALSQEILGARETAVGLPKQVYSVSKFMRALSYRSSGKRVITAAALQSGSQYLPIATLGEAQQQKLKAVY</sequence>
<dbReference type="AlphaFoldDB" id="A0A9Q1H9V7"/>
<reference evidence="1" key="1">
    <citation type="submission" date="2021-10" db="EMBL/GenBank/DDBJ databases">
        <title>Tropical sea cucumber genome reveals ecological adaptation and Cuvierian tubules defense mechanism.</title>
        <authorList>
            <person name="Chen T."/>
        </authorList>
    </citation>
    <scope>NUCLEOTIDE SEQUENCE</scope>
    <source>
        <strain evidence="1">Nanhai2018</strain>
        <tissue evidence="1">Muscle</tissue>
    </source>
</reference>
<dbReference type="Proteomes" id="UP001152320">
    <property type="component" value="Chromosome 8"/>
</dbReference>
<evidence type="ECO:0000313" key="1">
    <source>
        <dbReference type="EMBL" id="KAJ8038040.1"/>
    </source>
</evidence>
<evidence type="ECO:0000313" key="2">
    <source>
        <dbReference type="Proteomes" id="UP001152320"/>
    </source>
</evidence>
<name>A0A9Q1H9V7_HOLLE</name>
<accession>A0A9Q1H9V7</accession>
<keyword evidence="2" id="KW-1185">Reference proteome</keyword>
<protein>
    <submittedName>
        <fullName evidence="1">Uncharacterized protein</fullName>
    </submittedName>
</protein>
<organism evidence="1 2">
    <name type="scientific">Holothuria leucospilota</name>
    <name type="common">Black long sea cucumber</name>
    <name type="synonym">Mertensiothuria leucospilota</name>
    <dbReference type="NCBI Taxonomy" id="206669"/>
    <lineage>
        <taxon>Eukaryota</taxon>
        <taxon>Metazoa</taxon>
        <taxon>Echinodermata</taxon>
        <taxon>Eleutherozoa</taxon>
        <taxon>Echinozoa</taxon>
        <taxon>Holothuroidea</taxon>
        <taxon>Aspidochirotacea</taxon>
        <taxon>Aspidochirotida</taxon>
        <taxon>Holothuriidae</taxon>
        <taxon>Holothuria</taxon>
    </lineage>
</organism>
<comment type="caution">
    <text evidence="1">The sequence shown here is derived from an EMBL/GenBank/DDBJ whole genome shotgun (WGS) entry which is preliminary data.</text>
</comment>
<gene>
    <name evidence="1" type="ORF">HOLleu_19008</name>
</gene>
<proteinExistence type="predicted"/>
<dbReference type="EMBL" id="JAIZAY010000008">
    <property type="protein sequence ID" value="KAJ8038040.1"/>
    <property type="molecule type" value="Genomic_DNA"/>
</dbReference>